<feature type="transmembrane region" description="Helical" evidence="4">
    <location>
        <begin position="243"/>
        <end position="263"/>
    </location>
</feature>
<dbReference type="SUPFAM" id="SSF81653">
    <property type="entry name" value="Calcium ATPase, transduction domain A"/>
    <property type="match status" value="1"/>
</dbReference>
<dbReference type="Proteomes" id="UP000019222">
    <property type="component" value="Chromosome"/>
</dbReference>
<dbReference type="PANTHER" id="PTHR43520:SF8">
    <property type="entry name" value="P-TYPE CU(+) TRANSPORTER"/>
    <property type="match status" value="1"/>
</dbReference>
<sequence length="888" mass="97105">MPETPDLPSAPRALDGSDQKELDEVIVSAKNAAAKAGIDTGTMRAITGFRRKPAADEDDSSAPEGKTSFAFELKNLPSASSIEEVENAVNELDDVDVRIVYPSALAWVTAGRSVDPTTIQDVFARFGITATLTDSSLRRRLAWSDVEERRYGRSERRHFRRSRAHGISARLRKQLEDDERANEQARQSGFMDKGRVVHKTPTAPSDVLFTARSLLTRSRFIVSFLLSIPVLLISFYPSLQFDYWQWVLMLVSMPVVFYGAWPFHRATLGGLRRKMSALDSASSAAVLLAWFWSVAMIVFTSVGDPTYRANPQWVFVDPTRFKDGALFFDVACGMTVLLVGGRLFSRKTRASYLDVLDRYRLDPTSLVTVVRKNRKTGEVKKEDKAIQKLNVGDDVIVGPGEIIPVDGSVIGGSSQIDATALGISPYTAKVHSKVYAGCINETKTLKIRVHNTGHRTWLAAIYRWVESAAVHQNVSDALATKTASMLVPISMIVAACDFALWALLTNNPNQAFATALAVLGCVAPVALAMSASLATRQGIEAAAKRGVLINEGEDVRALDEIETVIFNRVGTLSEGEMSVETVTADRGENPELVIRVAGAVALESDHPVSRALIRAARESRDQSADKSIPSWIEASHFRFDEDGNFHAMVELPITNGNGETEVRSVEALLWRPRNLAQLDGRLAAAAVSGGTPIVVRWKGKDRGVITLYDHAKDDANEAVDELESMGIETMMLSRDTYPVARRYGDYVGVSHVLAGIQPGDKPQTVRSVRSHGVNVALVGDTSVNECFRVANLGILIGAMQSIENPSALDHPKWDIVLLEGNVAPIPWLFRFGRKLSRLVRNNMAFAWAYNGIAVALACAGLLHPMIATVAMLASSLIIELRSKMASTY</sequence>
<dbReference type="EMBL" id="CP004353">
    <property type="protein sequence ID" value="AHI21772.1"/>
    <property type="molecule type" value="Genomic_DNA"/>
</dbReference>
<dbReference type="Pfam" id="PF00122">
    <property type="entry name" value="E1-E2_ATPase"/>
    <property type="match status" value="1"/>
</dbReference>
<keyword evidence="3" id="KW-1278">Translocase</keyword>
<reference evidence="6 7" key="1">
    <citation type="submission" date="2013-02" db="EMBL/GenBank/DDBJ databases">
        <title>The complete genome sequence of Corynebacterium vitaeruminis DSM 20294.</title>
        <authorList>
            <person name="Ruckert C."/>
            <person name="Albersmeier A."/>
            <person name="Kalinowski J."/>
        </authorList>
    </citation>
    <scope>NUCLEOTIDE SEQUENCE [LARGE SCALE GENOMIC DNA]</scope>
    <source>
        <strain evidence="7">ATCC 10234</strain>
    </source>
</reference>
<dbReference type="InterPro" id="IPR036412">
    <property type="entry name" value="HAD-like_sf"/>
</dbReference>
<evidence type="ECO:0000256" key="1">
    <source>
        <dbReference type="ARBA" id="ARBA00004141"/>
    </source>
</evidence>
<dbReference type="Gene3D" id="3.40.50.1000">
    <property type="entry name" value="HAD superfamily/HAD-like"/>
    <property type="match status" value="1"/>
</dbReference>
<proteinExistence type="predicted"/>
<comment type="subcellular location">
    <subcellularLocation>
        <location evidence="1">Membrane</location>
        <topology evidence="1">Multi-pass membrane protein</topology>
    </subcellularLocation>
</comment>
<dbReference type="InterPro" id="IPR023214">
    <property type="entry name" value="HAD_sf"/>
</dbReference>
<name>W5XXT3_9CORY</name>
<evidence type="ECO:0000313" key="7">
    <source>
        <dbReference type="Proteomes" id="UP000019222"/>
    </source>
</evidence>
<dbReference type="GO" id="GO:0005507">
    <property type="term" value="F:copper ion binding"/>
    <property type="evidence" value="ECO:0007669"/>
    <property type="project" value="TreeGrafter"/>
</dbReference>
<evidence type="ECO:0000256" key="3">
    <source>
        <dbReference type="ARBA" id="ARBA00022967"/>
    </source>
</evidence>
<keyword evidence="4" id="KW-0812">Transmembrane</keyword>
<dbReference type="PATRIC" id="fig|1224164.3.peg.370"/>
<dbReference type="Pfam" id="PF00702">
    <property type="entry name" value="Hydrolase"/>
    <property type="match status" value="1"/>
</dbReference>
<evidence type="ECO:0000256" key="2">
    <source>
        <dbReference type="ARBA" id="ARBA00022723"/>
    </source>
</evidence>
<dbReference type="HOGENOM" id="CLU_001771_11_2_11"/>
<feature type="transmembrane region" description="Helical" evidence="4">
    <location>
        <begin position="485"/>
        <end position="504"/>
    </location>
</feature>
<organism evidence="6 7">
    <name type="scientific">Corynebacterium vitaeruminis DSM 20294</name>
    <dbReference type="NCBI Taxonomy" id="1224164"/>
    <lineage>
        <taxon>Bacteria</taxon>
        <taxon>Bacillati</taxon>
        <taxon>Actinomycetota</taxon>
        <taxon>Actinomycetes</taxon>
        <taxon>Mycobacteriales</taxon>
        <taxon>Corynebacteriaceae</taxon>
        <taxon>Corynebacterium</taxon>
    </lineage>
</organism>
<protein>
    <submittedName>
        <fullName evidence="6">Cation-transporting P-type ATPase A</fullName>
    </submittedName>
</protein>
<dbReference type="InterPro" id="IPR008250">
    <property type="entry name" value="ATPase_P-typ_transduc_dom_A_sf"/>
</dbReference>
<dbReference type="InterPro" id="IPR059000">
    <property type="entry name" value="ATPase_P-type_domA"/>
</dbReference>
<dbReference type="GO" id="GO:0016020">
    <property type="term" value="C:membrane"/>
    <property type="evidence" value="ECO:0007669"/>
    <property type="project" value="TreeGrafter"/>
</dbReference>
<dbReference type="InterPro" id="IPR023299">
    <property type="entry name" value="ATPase_P-typ_cyto_dom_N"/>
</dbReference>
<accession>W5XXT3</accession>
<dbReference type="SUPFAM" id="SSF81660">
    <property type="entry name" value="Metal cation-transporting ATPase, ATP-binding domain N"/>
    <property type="match status" value="1"/>
</dbReference>
<dbReference type="PANTHER" id="PTHR43520">
    <property type="entry name" value="ATP7, ISOFORM B"/>
    <property type="match status" value="1"/>
</dbReference>
<keyword evidence="2" id="KW-0479">Metal-binding</keyword>
<dbReference type="STRING" id="1224164.B843_01900"/>
<dbReference type="Gene3D" id="2.70.150.10">
    <property type="entry name" value="Calcium-transporting ATPase, cytoplasmic transduction domain A"/>
    <property type="match status" value="1"/>
</dbReference>
<evidence type="ECO:0000256" key="4">
    <source>
        <dbReference type="SAM" id="Phobius"/>
    </source>
</evidence>
<keyword evidence="4" id="KW-1133">Transmembrane helix</keyword>
<gene>
    <name evidence="6" type="ORF">B843_01900</name>
</gene>
<dbReference type="AlphaFoldDB" id="W5XXT3"/>
<dbReference type="SUPFAM" id="SSF56784">
    <property type="entry name" value="HAD-like"/>
    <property type="match status" value="1"/>
</dbReference>
<dbReference type="RefSeq" id="WP_025251836.1">
    <property type="nucleotide sequence ID" value="NZ_CP004353.1"/>
</dbReference>
<dbReference type="GO" id="GO:0055070">
    <property type="term" value="P:copper ion homeostasis"/>
    <property type="evidence" value="ECO:0007669"/>
    <property type="project" value="TreeGrafter"/>
</dbReference>
<keyword evidence="4" id="KW-0472">Membrane</keyword>
<feature type="transmembrane region" description="Helical" evidence="4">
    <location>
        <begin position="324"/>
        <end position="344"/>
    </location>
</feature>
<evidence type="ECO:0000259" key="5">
    <source>
        <dbReference type="Pfam" id="PF00122"/>
    </source>
</evidence>
<evidence type="ECO:0000313" key="6">
    <source>
        <dbReference type="EMBL" id="AHI21772.1"/>
    </source>
</evidence>
<dbReference type="eggNOG" id="COG2217">
    <property type="taxonomic scope" value="Bacteria"/>
</dbReference>
<dbReference type="Gene3D" id="3.40.1110.10">
    <property type="entry name" value="Calcium-transporting ATPase, cytoplasmic domain N"/>
    <property type="match status" value="1"/>
</dbReference>
<dbReference type="GO" id="GO:0000166">
    <property type="term" value="F:nucleotide binding"/>
    <property type="evidence" value="ECO:0007669"/>
    <property type="project" value="InterPro"/>
</dbReference>
<feature type="transmembrane region" description="Helical" evidence="4">
    <location>
        <begin position="510"/>
        <end position="535"/>
    </location>
</feature>
<keyword evidence="7" id="KW-1185">Reference proteome</keyword>
<feature type="transmembrane region" description="Helical" evidence="4">
    <location>
        <begin position="284"/>
        <end position="304"/>
    </location>
</feature>
<feature type="transmembrane region" description="Helical" evidence="4">
    <location>
        <begin position="847"/>
        <end position="878"/>
    </location>
</feature>
<feature type="transmembrane region" description="Helical" evidence="4">
    <location>
        <begin position="220"/>
        <end position="237"/>
    </location>
</feature>
<dbReference type="KEGG" id="cvt:B843_01900"/>
<dbReference type="GO" id="GO:0043682">
    <property type="term" value="F:P-type divalent copper transporter activity"/>
    <property type="evidence" value="ECO:0007669"/>
    <property type="project" value="TreeGrafter"/>
</dbReference>
<feature type="domain" description="P-type ATPase A" evidence="5">
    <location>
        <begin position="378"/>
        <end position="465"/>
    </location>
</feature>